<evidence type="ECO:0000313" key="2">
    <source>
        <dbReference type="Proteomes" id="UP000423396"/>
    </source>
</evidence>
<dbReference type="RefSeq" id="WP_156006257.1">
    <property type="nucleotide sequence ID" value="NZ_CP045483.1"/>
</dbReference>
<reference evidence="1 2" key="1">
    <citation type="submission" date="2019-10" db="EMBL/GenBank/DDBJ databases">
        <title>Genome Sequences from Six Type Strain Members of the Archaeal Family Sulfolobaceae: Acidianus ambivalens, Acidianus infernus, Metallosphaera prunae, Stygiolobus azoricus, Sulfolobus metallicus, and Sulfurisphaera ohwakuensis.</title>
        <authorList>
            <person name="Counts J.A."/>
            <person name="Kelly R.M."/>
        </authorList>
    </citation>
    <scope>NUCLEOTIDE SEQUENCE [LARGE SCALE GENOMIC DNA]</scope>
    <source>
        <strain evidence="1 2">FC6</strain>
    </source>
</reference>
<dbReference type="KEGG" id="sazo:D1868_05330"/>
<proteinExistence type="predicted"/>
<name>A0A650CP83_9CREN</name>
<protein>
    <submittedName>
        <fullName evidence="1">Uncharacterized protein</fullName>
    </submittedName>
</protein>
<accession>A0A650CP83</accession>
<keyword evidence="2" id="KW-1185">Reference proteome</keyword>
<dbReference type="OrthoDB" id="37140at2157"/>
<dbReference type="AlphaFoldDB" id="A0A650CP83"/>
<dbReference type="Proteomes" id="UP000423396">
    <property type="component" value="Chromosome"/>
</dbReference>
<evidence type="ECO:0000313" key="1">
    <source>
        <dbReference type="EMBL" id="QGR19462.1"/>
    </source>
</evidence>
<dbReference type="EMBL" id="CP045483">
    <property type="protein sequence ID" value="QGR19462.1"/>
    <property type="molecule type" value="Genomic_DNA"/>
</dbReference>
<dbReference type="GeneID" id="42798470"/>
<sequence>MKFRIDKIPKNEDDIAEIQREVEREEHHHHEHGEEDIITQLLYSLQSLESKVNELQLGNEQCKKEISTIYKVLSKLVLASFTENKEERIKILRDVLSLLE</sequence>
<organism evidence="1 2">
    <name type="scientific">Stygiolobus azoricus</name>
    <dbReference type="NCBI Taxonomy" id="41675"/>
    <lineage>
        <taxon>Archaea</taxon>
        <taxon>Thermoproteota</taxon>
        <taxon>Thermoprotei</taxon>
        <taxon>Sulfolobales</taxon>
        <taxon>Sulfolobaceae</taxon>
        <taxon>Stygiolobus</taxon>
    </lineage>
</organism>
<gene>
    <name evidence="1" type="ORF">D1868_05330</name>
</gene>